<evidence type="ECO:0000256" key="6">
    <source>
        <dbReference type="ARBA" id="ARBA00023277"/>
    </source>
</evidence>
<keyword evidence="6 9" id="KW-0119">Carbohydrate metabolism</keyword>
<evidence type="ECO:0000256" key="4">
    <source>
        <dbReference type="ARBA" id="ARBA00022729"/>
    </source>
</evidence>
<evidence type="ECO:0000313" key="12">
    <source>
        <dbReference type="EMBL" id="GGC17708.1"/>
    </source>
</evidence>
<dbReference type="InterPro" id="IPR001000">
    <property type="entry name" value="GH10_dom"/>
</dbReference>
<feature type="domain" description="GH10" evidence="11">
    <location>
        <begin position="24"/>
        <end position="364"/>
    </location>
</feature>
<dbReference type="InterPro" id="IPR044846">
    <property type="entry name" value="GH10"/>
</dbReference>
<dbReference type="InterPro" id="IPR017853">
    <property type="entry name" value="GH"/>
</dbReference>
<organism evidence="13 14">
    <name type="scientific">Pseudoduganella buxea</name>
    <dbReference type="NCBI Taxonomy" id="1949069"/>
    <lineage>
        <taxon>Bacteria</taxon>
        <taxon>Pseudomonadati</taxon>
        <taxon>Pseudomonadota</taxon>
        <taxon>Betaproteobacteria</taxon>
        <taxon>Burkholderiales</taxon>
        <taxon>Oxalobacteraceae</taxon>
        <taxon>Telluria group</taxon>
        <taxon>Pseudoduganella</taxon>
    </lineage>
</organism>
<dbReference type="PRINTS" id="PR00134">
    <property type="entry name" value="GLHYDRLASE10"/>
</dbReference>
<feature type="signal peptide" evidence="10">
    <location>
        <begin position="1"/>
        <end position="25"/>
    </location>
</feature>
<evidence type="ECO:0000256" key="2">
    <source>
        <dbReference type="ARBA" id="ARBA00007495"/>
    </source>
</evidence>
<dbReference type="EC" id="3.2.1.8" evidence="9"/>
<evidence type="ECO:0000256" key="8">
    <source>
        <dbReference type="ARBA" id="ARBA00023326"/>
    </source>
</evidence>
<dbReference type="AlphaFoldDB" id="A0A6I3T4Y5"/>
<dbReference type="Proteomes" id="UP000430634">
    <property type="component" value="Unassembled WGS sequence"/>
</dbReference>
<comment type="catalytic activity">
    <reaction evidence="1 9">
        <text>Endohydrolysis of (1-&gt;4)-beta-D-xylosidic linkages in xylans.</text>
        <dbReference type="EC" id="3.2.1.8"/>
    </reaction>
</comment>
<evidence type="ECO:0000256" key="3">
    <source>
        <dbReference type="ARBA" id="ARBA00022651"/>
    </source>
</evidence>
<evidence type="ECO:0000256" key="7">
    <source>
        <dbReference type="ARBA" id="ARBA00023295"/>
    </source>
</evidence>
<dbReference type="GO" id="GO:0045493">
    <property type="term" value="P:xylan catabolic process"/>
    <property type="evidence" value="ECO:0007669"/>
    <property type="project" value="UniProtKB-KW"/>
</dbReference>
<protein>
    <recommendedName>
        <fullName evidence="9">Beta-xylanase</fullName>
        <ecNumber evidence="9">3.2.1.8</ecNumber>
    </recommendedName>
</protein>
<evidence type="ECO:0000259" key="11">
    <source>
        <dbReference type="PROSITE" id="PS51760"/>
    </source>
</evidence>
<sequence length="373" mass="41122">MTIDRRQALCALAAAAALSYRNVHAAQATLKEAAASRGLRVGNAMAHAPDRFGNAAYRALTARQCGVIVCENETKWQALQPRPGAYDFAAADAMFAWAGREGLQRRGHTLVWQPGKWLPAWIESHDFGARPAAGAERLLATHIRTVTEHFGRDVYSWDVVNEAVDPADGALRANAFTRRLGAIDQIDLCFRLARTHAPHAQLVYNDYMRGDAGSAKHRAGVLKLLEALKAKGTPVDAVGLQSHIGSWDDVRDGKDAGREWRRFLDAVTGMGYRLLITEFDVNDRELPGDIARRDAGVAALAKDYLDLTLSYPQVTDFVMWGMADHVSWLRTWDEAPRKDGLTMRGTPYDEALRPKPLFDAILAALRAMPPRAA</sequence>
<dbReference type="GO" id="GO:0031176">
    <property type="term" value="F:endo-1,4-beta-xylanase activity"/>
    <property type="evidence" value="ECO:0007669"/>
    <property type="project" value="UniProtKB-EC"/>
</dbReference>
<accession>A0A6I3T4Y5</accession>
<reference evidence="12" key="1">
    <citation type="journal article" date="2014" name="Int. J. Syst. Evol. Microbiol.">
        <title>Complete genome of a new Firmicutes species belonging to the dominant human colonic microbiota ('Ruminococcus bicirculans') reveals two chromosomes and a selective capacity to utilize plant glucans.</title>
        <authorList>
            <consortium name="NISC Comparative Sequencing Program"/>
            <person name="Wegmann U."/>
            <person name="Louis P."/>
            <person name="Goesmann A."/>
            <person name="Henrissat B."/>
            <person name="Duncan S.H."/>
            <person name="Flint H.J."/>
        </authorList>
    </citation>
    <scope>NUCLEOTIDE SEQUENCE</scope>
    <source>
        <strain evidence="12">CGMCC 1.15931</strain>
    </source>
</reference>
<dbReference type="PROSITE" id="PS51760">
    <property type="entry name" value="GH10_2"/>
    <property type="match status" value="1"/>
</dbReference>
<keyword evidence="7 9" id="KW-0326">Glycosidase</keyword>
<feature type="chain" id="PRO_5026184996" description="Beta-xylanase" evidence="10">
    <location>
        <begin position="26"/>
        <end position="373"/>
    </location>
</feature>
<keyword evidence="8 9" id="KW-0624">Polysaccharide degradation</keyword>
<proteinExistence type="inferred from homology"/>
<dbReference type="SMART" id="SM00633">
    <property type="entry name" value="Glyco_10"/>
    <property type="match status" value="1"/>
</dbReference>
<evidence type="ECO:0000313" key="15">
    <source>
        <dbReference type="Proteomes" id="UP000622638"/>
    </source>
</evidence>
<dbReference type="Proteomes" id="UP000622638">
    <property type="component" value="Unassembled WGS sequence"/>
</dbReference>
<dbReference type="Gene3D" id="3.20.20.80">
    <property type="entry name" value="Glycosidases"/>
    <property type="match status" value="1"/>
</dbReference>
<keyword evidence="5 9" id="KW-0378">Hydrolase</keyword>
<evidence type="ECO:0000256" key="9">
    <source>
        <dbReference type="RuleBase" id="RU361174"/>
    </source>
</evidence>
<evidence type="ECO:0000256" key="5">
    <source>
        <dbReference type="ARBA" id="ARBA00022801"/>
    </source>
</evidence>
<reference evidence="15" key="2">
    <citation type="journal article" date="2019" name="Int. J. Syst. Evol. Microbiol.">
        <title>The Global Catalogue of Microorganisms (GCM) 10K type strain sequencing project: providing services to taxonomists for standard genome sequencing and annotation.</title>
        <authorList>
            <consortium name="The Broad Institute Genomics Platform"/>
            <consortium name="The Broad Institute Genome Sequencing Center for Infectious Disease"/>
            <person name="Wu L."/>
            <person name="Ma J."/>
        </authorList>
    </citation>
    <scope>NUCLEOTIDE SEQUENCE [LARGE SCALE GENOMIC DNA]</scope>
    <source>
        <strain evidence="15">CGMCC 1.15931</strain>
    </source>
</reference>
<reference evidence="13 14" key="3">
    <citation type="submission" date="2019-11" db="EMBL/GenBank/DDBJ databases">
        <title>Type strains purchased from KCTC, JCM and DSMZ.</title>
        <authorList>
            <person name="Lu H."/>
        </authorList>
    </citation>
    <scope>NUCLEOTIDE SEQUENCE [LARGE SCALE GENOMIC DNA]</scope>
    <source>
        <strain evidence="13 14">KCTC 52429</strain>
    </source>
</reference>
<dbReference type="PANTHER" id="PTHR31490:SF88">
    <property type="entry name" value="BETA-XYLANASE"/>
    <property type="match status" value="1"/>
</dbReference>
<keyword evidence="15" id="KW-1185">Reference proteome</keyword>
<evidence type="ECO:0000256" key="10">
    <source>
        <dbReference type="SAM" id="SignalP"/>
    </source>
</evidence>
<dbReference type="OrthoDB" id="9815836at2"/>
<keyword evidence="3" id="KW-0858">Xylan degradation</keyword>
<name>A0A6I3T4Y5_9BURK</name>
<evidence type="ECO:0000313" key="13">
    <source>
        <dbReference type="EMBL" id="MTV55995.1"/>
    </source>
</evidence>
<dbReference type="SUPFAM" id="SSF51445">
    <property type="entry name" value="(Trans)glycosidases"/>
    <property type="match status" value="1"/>
</dbReference>
<dbReference type="EMBL" id="BMKG01000023">
    <property type="protein sequence ID" value="GGC17708.1"/>
    <property type="molecule type" value="Genomic_DNA"/>
</dbReference>
<comment type="caution">
    <text evidence="13">The sequence shown here is derived from an EMBL/GenBank/DDBJ whole genome shotgun (WGS) entry which is preliminary data.</text>
</comment>
<dbReference type="RefSeq" id="WP_155473246.1">
    <property type="nucleotide sequence ID" value="NZ_BMKG01000023.1"/>
</dbReference>
<dbReference type="Pfam" id="PF00331">
    <property type="entry name" value="Glyco_hydro_10"/>
    <property type="match status" value="1"/>
</dbReference>
<evidence type="ECO:0000313" key="14">
    <source>
        <dbReference type="Proteomes" id="UP000430634"/>
    </source>
</evidence>
<dbReference type="EMBL" id="WNKZ01000121">
    <property type="protein sequence ID" value="MTV55995.1"/>
    <property type="molecule type" value="Genomic_DNA"/>
</dbReference>
<evidence type="ECO:0000256" key="1">
    <source>
        <dbReference type="ARBA" id="ARBA00000681"/>
    </source>
</evidence>
<comment type="similarity">
    <text evidence="2 9">Belongs to the glycosyl hydrolase 10 (cellulase F) family.</text>
</comment>
<dbReference type="PANTHER" id="PTHR31490">
    <property type="entry name" value="GLYCOSYL HYDROLASE"/>
    <property type="match status" value="1"/>
</dbReference>
<reference evidence="12" key="4">
    <citation type="submission" date="2024-05" db="EMBL/GenBank/DDBJ databases">
        <authorList>
            <person name="Sun Q."/>
            <person name="Zhou Y."/>
        </authorList>
    </citation>
    <scope>NUCLEOTIDE SEQUENCE</scope>
    <source>
        <strain evidence="12">CGMCC 1.15931</strain>
    </source>
</reference>
<keyword evidence="4 10" id="KW-0732">Signal</keyword>
<gene>
    <name evidence="12" type="ORF">GCM10011572_43800</name>
    <name evidence="13" type="ORF">GM672_25040</name>
</gene>